<evidence type="ECO:0000313" key="1">
    <source>
        <dbReference type="EMBL" id="MFC7204372.1"/>
    </source>
</evidence>
<gene>
    <name evidence="1" type="ORF">ACFQJC_12665</name>
</gene>
<keyword evidence="2" id="KW-1185">Reference proteome</keyword>
<name>A0ABD5ZH55_9EURY</name>
<dbReference type="Pfam" id="PF23954">
    <property type="entry name" value="DUF7283"/>
    <property type="match status" value="1"/>
</dbReference>
<protein>
    <submittedName>
        <fullName evidence="1">Uncharacterized protein</fullName>
    </submittedName>
</protein>
<dbReference type="EMBL" id="JBHTAA010000005">
    <property type="protein sequence ID" value="MFC7204372.1"/>
    <property type="molecule type" value="Genomic_DNA"/>
</dbReference>
<dbReference type="InterPro" id="IPR055707">
    <property type="entry name" value="DUF7283"/>
</dbReference>
<evidence type="ECO:0000313" key="2">
    <source>
        <dbReference type="Proteomes" id="UP001596481"/>
    </source>
</evidence>
<comment type="caution">
    <text evidence="1">The sequence shown here is derived from an EMBL/GenBank/DDBJ whole genome shotgun (WGS) entry which is preliminary data.</text>
</comment>
<organism evidence="1 2">
    <name type="scientific">Haloferax namakaokahaiae</name>
    <dbReference type="NCBI Taxonomy" id="1748331"/>
    <lineage>
        <taxon>Archaea</taxon>
        <taxon>Methanobacteriati</taxon>
        <taxon>Methanobacteriota</taxon>
        <taxon>Stenosarchaea group</taxon>
        <taxon>Halobacteria</taxon>
        <taxon>Halobacteriales</taxon>
        <taxon>Haloferacaceae</taxon>
        <taxon>Haloferax</taxon>
    </lineage>
</organism>
<dbReference type="Proteomes" id="UP001596481">
    <property type="component" value="Unassembled WGS sequence"/>
</dbReference>
<proteinExistence type="predicted"/>
<accession>A0ABD5ZH55</accession>
<reference evidence="1 2" key="1">
    <citation type="journal article" date="2019" name="Int. J. Syst. Evol. Microbiol.">
        <title>The Global Catalogue of Microorganisms (GCM) 10K type strain sequencing project: providing services to taxonomists for standard genome sequencing and annotation.</title>
        <authorList>
            <consortium name="The Broad Institute Genomics Platform"/>
            <consortium name="The Broad Institute Genome Sequencing Center for Infectious Disease"/>
            <person name="Wu L."/>
            <person name="Ma J."/>
        </authorList>
    </citation>
    <scope>NUCLEOTIDE SEQUENCE [LARGE SCALE GENOMIC DNA]</scope>
    <source>
        <strain evidence="1 2">DSM 29988</strain>
    </source>
</reference>
<dbReference type="AlphaFoldDB" id="A0ABD5ZH55"/>
<dbReference type="RefSeq" id="WP_390224013.1">
    <property type="nucleotide sequence ID" value="NZ_JBHTAA010000005.1"/>
</dbReference>
<sequence length="156" mass="15855">MFDAPIESLSLWTALALGGVVLLGVVGGLSSPPAPDAPAVADAIDRVAVAEYDASATVHLDAESVRLGTHRIALRNDGGTSHATFAFGPVTPATPGTPLAAVARGSSPESVFDTPAAFESALADARTTNASWHAAEESLVVRRISWEGVDALVVVA</sequence>